<evidence type="ECO:0000256" key="1">
    <source>
        <dbReference type="SAM" id="MobiDB-lite"/>
    </source>
</evidence>
<keyword evidence="2" id="KW-0732">Signal</keyword>
<accession>A0A8T0HEP0</accession>
<gene>
    <name evidence="3" type="ORF">KC19_6G050900</name>
</gene>
<proteinExistence type="predicted"/>
<feature type="region of interest" description="Disordered" evidence="1">
    <location>
        <begin position="105"/>
        <end position="139"/>
    </location>
</feature>
<feature type="signal peptide" evidence="2">
    <location>
        <begin position="1"/>
        <end position="30"/>
    </location>
</feature>
<protein>
    <submittedName>
        <fullName evidence="3">Uncharacterized protein</fullName>
    </submittedName>
</protein>
<dbReference type="EMBL" id="CM026427">
    <property type="protein sequence ID" value="KAG0568908.1"/>
    <property type="molecule type" value="Genomic_DNA"/>
</dbReference>
<evidence type="ECO:0000313" key="4">
    <source>
        <dbReference type="Proteomes" id="UP000822688"/>
    </source>
</evidence>
<feature type="chain" id="PRO_5035719586" evidence="2">
    <location>
        <begin position="31"/>
        <end position="189"/>
    </location>
</feature>
<keyword evidence="4" id="KW-1185">Reference proteome</keyword>
<reference evidence="3 4" key="1">
    <citation type="submission" date="2020-06" db="EMBL/GenBank/DDBJ databases">
        <title>WGS assembly of Ceratodon purpureus strain R40.</title>
        <authorList>
            <person name="Carey S.B."/>
            <person name="Jenkins J."/>
            <person name="Shu S."/>
            <person name="Lovell J.T."/>
            <person name="Sreedasyam A."/>
            <person name="Maumus F."/>
            <person name="Tiley G.P."/>
            <person name="Fernandez-Pozo N."/>
            <person name="Barry K."/>
            <person name="Chen C."/>
            <person name="Wang M."/>
            <person name="Lipzen A."/>
            <person name="Daum C."/>
            <person name="Saski C.A."/>
            <person name="Payton A.C."/>
            <person name="Mcbreen J.C."/>
            <person name="Conrad R.E."/>
            <person name="Kollar L.M."/>
            <person name="Olsson S."/>
            <person name="Huttunen S."/>
            <person name="Landis J.B."/>
            <person name="Wickett N.J."/>
            <person name="Johnson M.G."/>
            <person name="Rensing S.A."/>
            <person name="Grimwood J."/>
            <person name="Schmutz J."/>
            <person name="Mcdaniel S.F."/>
        </authorList>
    </citation>
    <scope>NUCLEOTIDE SEQUENCE [LARGE SCALE GENOMIC DNA]</scope>
    <source>
        <strain evidence="3 4">R40</strain>
    </source>
</reference>
<name>A0A8T0HEP0_CERPU</name>
<comment type="caution">
    <text evidence="3">The sequence shown here is derived from an EMBL/GenBank/DDBJ whole genome shotgun (WGS) entry which is preliminary data.</text>
</comment>
<dbReference type="AlphaFoldDB" id="A0A8T0HEP0"/>
<evidence type="ECO:0000313" key="3">
    <source>
        <dbReference type="EMBL" id="KAG0568908.1"/>
    </source>
</evidence>
<dbReference type="Proteomes" id="UP000822688">
    <property type="component" value="Chromosome 6"/>
</dbReference>
<organism evidence="3 4">
    <name type="scientific">Ceratodon purpureus</name>
    <name type="common">Fire moss</name>
    <name type="synonym">Dicranum purpureum</name>
    <dbReference type="NCBI Taxonomy" id="3225"/>
    <lineage>
        <taxon>Eukaryota</taxon>
        <taxon>Viridiplantae</taxon>
        <taxon>Streptophyta</taxon>
        <taxon>Embryophyta</taxon>
        <taxon>Bryophyta</taxon>
        <taxon>Bryophytina</taxon>
        <taxon>Bryopsida</taxon>
        <taxon>Dicranidae</taxon>
        <taxon>Pseudoditrichales</taxon>
        <taxon>Ditrichaceae</taxon>
        <taxon>Ceratodon</taxon>
    </lineage>
</organism>
<sequence>MGWKAVPGFPLLLTHALKCLIRIVAPHSHAHPCSFHDESKLAGTSTTHYQSISSTQPQCRSLSLSITLPLSSGKKHNTPSQHFHIQITIRKSTNHRTTTLMSCPDCKLRPPLGHQRQESHTPTHHSPIPDSPAYEEATPSSPVLFSIQHAAQTETPGSPQYDKLIDPIPGLMITIPESSPVDSHLQGEH</sequence>
<evidence type="ECO:0000256" key="2">
    <source>
        <dbReference type="SAM" id="SignalP"/>
    </source>
</evidence>